<dbReference type="SUPFAM" id="SSF53756">
    <property type="entry name" value="UDP-Glycosyltransferase/glycogen phosphorylase"/>
    <property type="match status" value="1"/>
</dbReference>
<name>A0A9Q3YTG5_9FLAO</name>
<dbReference type="Proteomes" id="UP000603715">
    <property type="component" value="Unassembled WGS sequence"/>
</dbReference>
<dbReference type="InterPro" id="IPR001296">
    <property type="entry name" value="Glyco_trans_1"/>
</dbReference>
<protein>
    <submittedName>
        <fullName evidence="3">Glycosyltransferase</fullName>
        <ecNumber evidence="3">2.4.-.-</ecNumber>
    </submittedName>
</protein>
<reference evidence="4" key="2">
    <citation type="submission" date="2023-07" db="EMBL/GenBank/DDBJ databases">
        <title>Description of novel Chryseobacterium sp. strain C-2.</title>
        <authorList>
            <person name="Saticioglu I.B."/>
        </authorList>
    </citation>
    <scope>NUCLEOTIDE SEQUENCE [LARGE SCALE GENOMIC DNA]</scope>
    <source>
        <strain evidence="4">C-2</strain>
    </source>
</reference>
<proteinExistence type="predicted"/>
<dbReference type="PANTHER" id="PTHR45947">
    <property type="entry name" value="SULFOQUINOVOSYL TRANSFERASE SQD2"/>
    <property type="match status" value="1"/>
</dbReference>
<evidence type="ECO:0000313" key="4">
    <source>
        <dbReference type="Proteomes" id="UP000603715"/>
    </source>
</evidence>
<accession>A0A9Q3YTG5</accession>
<comment type="caution">
    <text evidence="3">The sequence shown here is derived from an EMBL/GenBank/DDBJ whole genome shotgun (WGS) entry which is preliminary data.</text>
</comment>
<keyword evidence="3" id="KW-0328">Glycosyltransferase</keyword>
<dbReference type="InterPro" id="IPR050194">
    <property type="entry name" value="Glycosyltransferase_grp1"/>
</dbReference>
<dbReference type="Proteomes" id="UP001107960">
    <property type="component" value="Unassembled WGS sequence"/>
</dbReference>
<gene>
    <name evidence="2" type="ORF">IEW27_12680</name>
    <name evidence="3" type="ORF">LNP80_19945</name>
</gene>
<evidence type="ECO:0000313" key="5">
    <source>
        <dbReference type="Proteomes" id="UP001107960"/>
    </source>
</evidence>
<evidence type="ECO:0000259" key="1">
    <source>
        <dbReference type="Pfam" id="PF00534"/>
    </source>
</evidence>
<dbReference type="Pfam" id="PF00534">
    <property type="entry name" value="Glycos_transf_1"/>
    <property type="match status" value="1"/>
</dbReference>
<reference evidence="2" key="3">
    <citation type="submission" date="2024-05" db="EMBL/GenBank/DDBJ databases">
        <title>Description of novel Chryseobacterium sp. strain C-2.</title>
        <authorList>
            <person name="Saticioglu I.B."/>
        </authorList>
    </citation>
    <scope>NUCLEOTIDE SEQUENCE</scope>
    <source>
        <strain evidence="2">C-2</strain>
    </source>
</reference>
<dbReference type="GO" id="GO:0016757">
    <property type="term" value="F:glycosyltransferase activity"/>
    <property type="evidence" value="ECO:0007669"/>
    <property type="project" value="UniProtKB-KW"/>
</dbReference>
<evidence type="ECO:0000313" key="3">
    <source>
        <dbReference type="EMBL" id="MCC9036488.1"/>
    </source>
</evidence>
<dbReference type="PANTHER" id="PTHR45947:SF3">
    <property type="entry name" value="SULFOQUINOVOSYL TRANSFERASE SQD2"/>
    <property type="match status" value="1"/>
</dbReference>
<dbReference type="EMBL" id="JAJJML010000001">
    <property type="protein sequence ID" value="MCC9036488.1"/>
    <property type="molecule type" value="Genomic_DNA"/>
</dbReference>
<feature type="domain" description="Glycosyl transferase family 1" evidence="1">
    <location>
        <begin position="196"/>
        <end position="344"/>
    </location>
</feature>
<dbReference type="Gene3D" id="3.40.50.2000">
    <property type="entry name" value="Glycogen Phosphorylase B"/>
    <property type="match status" value="2"/>
</dbReference>
<keyword evidence="3" id="KW-0808">Transferase</keyword>
<dbReference type="AlphaFoldDB" id="A0A9Q3YTG5"/>
<dbReference type="EMBL" id="JACXXP010000015">
    <property type="protein sequence ID" value="MBD3905439.1"/>
    <property type="molecule type" value="Genomic_DNA"/>
</dbReference>
<reference evidence="3" key="1">
    <citation type="submission" date="2021-11" db="EMBL/GenBank/DDBJ databases">
        <title>Description of novel Chryseobacterium species.</title>
        <authorList>
            <person name="Saticioglu I.B."/>
            <person name="Ay H."/>
            <person name="Altun S."/>
            <person name="Duman M."/>
        </authorList>
    </citation>
    <scope>NUCLEOTIDE SEQUENCE</scope>
    <source>
        <strain evidence="3">C-39</strain>
    </source>
</reference>
<keyword evidence="4" id="KW-1185">Reference proteome</keyword>
<sequence length="372" mass="42886">MKIAIVQEWIISVGGSDKVVKAILDVFPEADIYTLVAKKEICDELGINYNKVSTSIIQNLPFGVSKHRMYLPLFPYAVEQFDLREYDIVISSSHAVAKGVLTKATQLHISYCHSPIRYCWDMYQEYLIEANLTKGIKSFFTRLVLHSIRKWDVLSSNRVDYFISNSNNVKKRIKKTYRREATTIYPNIDIDGFKYSDKKEDFYLTCSRLVGYKKVGTIVEAFNLMPNKTLIVIGDGPDFKKIQKIANSNIKLLGYQSFEILRDYMQRARAFVFAANEDFGMIPLESQASGTPVIAYGVGGSLETVINGETGVYFYEQSPVAIKKAVEYFEQIEKSLDYQKIRKHAEKFSEERFKREMKSFVENKYQEFITEV</sequence>
<dbReference type="RefSeq" id="WP_191179930.1">
    <property type="nucleotide sequence ID" value="NZ_JACXXP010000015.1"/>
</dbReference>
<evidence type="ECO:0000313" key="2">
    <source>
        <dbReference type="EMBL" id="MBD3905439.1"/>
    </source>
</evidence>
<dbReference type="EC" id="2.4.-.-" evidence="3"/>
<organism evidence="3 5">
    <name type="scientific">Chryseobacterium muglaense</name>
    <dbReference type="NCBI Taxonomy" id="2893752"/>
    <lineage>
        <taxon>Bacteria</taxon>
        <taxon>Pseudomonadati</taxon>
        <taxon>Bacteroidota</taxon>
        <taxon>Flavobacteriia</taxon>
        <taxon>Flavobacteriales</taxon>
        <taxon>Weeksellaceae</taxon>
        <taxon>Chryseobacterium group</taxon>
        <taxon>Chryseobacterium</taxon>
    </lineage>
</organism>